<dbReference type="SUPFAM" id="SSF47095">
    <property type="entry name" value="HMG-box"/>
    <property type="match status" value="1"/>
</dbReference>
<feature type="coiled-coil region" evidence="4">
    <location>
        <begin position="609"/>
        <end position="636"/>
    </location>
</feature>
<reference evidence="6" key="1">
    <citation type="submission" date="2025-08" db="UniProtKB">
        <authorList>
            <consortium name="Ensembl"/>
        </authorList>
    </citation>
    <scope>IDENTIFICATION</scope>
</reference>
<dbReference type="Proteomes" id="UP000694722">
    <property type="component" value="Unplaced"/>
</dbReference>
<dbReference type="GO" id="GO:0005634">
    <property type="term" value="C:nucleus"/>
    <property type="evidence" value="ECO:0007669"/>
    <property type="project" value="UniProtKB-UniRule"/>
</dbReference>
<dbReference type="GO" id="GO:0006298">
    <property type="term" value="P:mismatch repair"/>
    <property type="evidence" value="ECO:0007669"/>
    <property type="project" value="InterPro"/>
</dbReference>
<dbReference type="Ensembl" id="ENSSSCT00040026225.1">
    <property type="protein sequence ID" value="ENSSSCP00040011091.1"/>
    <property type="gene ID" value="ENSSSCG00040019276.1"/>
</dbReference>
<evidence type="ECO:0000256" key="4">
    <source>
        <dbReference type="SAM" id="Coils"/>
    </source>
</evidence>
<dbReference type="Pfam" id="PF00505">
    <property type="entry name" value="HMG_box"/>
    <property type="match status" value="1"/>
</dbReference>
<keyword evidence="3" id="KW-0539">Nucleus</keyword>
<evidence type="ECO:0000256" key="2">
    <source>
        <dbReference type="ARBA" id="ARBA00022763"/>
    </source>
</evidence>
<dbReference type="NCBIfam" id="TIGR00585">
    <property type="entry name" value="mutl"/>
    <property type="match status" value="1"/>
</dbReference>
<dbReference type="InterPro" id="IPR038973">
    <property type="entry name" value="MutL/Mlh/Pms-like"/>
</dbReference>
<dbReference type="FunFam" id="3.30.565.10:FF:000017">
    <property type="entry name" value="PMS1 homolog 1, mismatch repair system component"/>
    <property type="match status" value="1"/>
</dbReference>
<organism evidence="6 7">
    <name type="scientific">Sus scrofa</name>
    <name type="common">Pig</name>
    <dbReference type="NCBI Taxonomy" id="9823"/>
    <lineage>
        <taxon>Eukaryota</taxon>
        <taxon>Metazoa</taxon>
        <taxon>Chordata</taxon>
        <taxon>Craniata</taxon>
        <taxon>Vertebrata</taxon>
        <taxon>Euteleostomi</taxon>
        <taxon>Mammalia</taxon>
        <taxon>Eutheria</taxon>
        <taxon>Laurasiatheria</taxon>
        <taxon>Artiodactyla</taxon>
        <taxon>Suina</taxon>
        <taxon>Suidae</taxon>
        <taxon>Sus</taxon>
    </lineage>
</organism>
<dbReference type="GO" id="GO:0016887">
    <property type="term" value="F:ATP hydrolysis activity"/>
    <property type="evidence" value="ECO:0007669"/>
    <property type="project" value="InterPro"/>
</dbReference>
<dbReference type="InterPro" id="IPR002099">
    <property type="entry name" value="MutL/Mlh/PMS"/>
</dbReference>
<dbReference type="Gene3D" id="3.30.565.10">
    <property type="entry name" value="Histidine kinase-like ATPase, C-terminal domain"/>
    <property type="match status" value="1"/>
</dbReference>
<sequence length="919" mass="104434">MKQLPAATVRLLSSSQIITSVVSVVKELIENSLDAGATSIDVKLENYGFDKIEVRDNGEGIKAVDAPVMAVKYYTSKINSHEDLENLTTYGFRGEALGSICCVAEVLITRTASDNFSTQYVLKYEGSQNPSHLGQGTTVTALKLFKNLPVRKQFYSTAKKCKDEIKKVQDLLISYGVLKPEVRLVFIHNKAIIWQKTRVSDHKMALMSVLGTAVMGNMEAFQYHSEESQIYLSGFLPKHNADHSVTSLSTPERSFIFINSRPVHQKDILKLIRHYYNLKCLKETTRLYPIFFLKIDVPTVDVDVNLTPDKSQVLLQNKESVLIALENLMTTCYGSLPSTNSYESDKTDVSSADTVVNKATETDVLFMETCGNNYPNVDTSAILFQNDVHDDKSGNNTDFCVDPQIHVGDHFGDHFNSENSSIDKNTSQEIPMNNLPCENTQKEYSETRLVDSVEHAQSENANKDHIEENEEEAVLEKSLEICADDWSKGNVLKNSRGENIEPVKILMPQESLACKVSNNNNSSPEQKNLSESFCDKKSNVIDNKSGQLTAYDLISNRVIKKPMSARALFVQDHRAQFLTENSKTSLEDATAQIEELWKTLSEEEKVKYEEKATKDLERYNRQIKKAIEQESQISLKDGKKKIKPTSAWNLAQRHKLKTSLSNQPKLDELFQSQFEKKNQNIKIVQIPFSMENLKKNFDKHNKFDLEEKDELCLIHSLKFPDAWLITSKTEIMLLNPYRVEEALLFKRLLENHKLPAEPLEKPIILTESLFNGSHYLEILYKMTTDDPRYSGSTYLSDPRLTANGFKIKLIPGASMAENYLEIEGMANCLPFYGVMDLKEILNAILNKNAKEVYECRPRKVMSYLEGEAVRLSRQLPMYLSKEDIQDIIYRMKNQFGNEIKGCVHGRPFFHHLTSLAEAT</sequence>
<dbReference type="InterPro" id="IPR014721">
    <property type="entry name" value="Ribsml_uS5_D2-typ_fold_subgr"/>
</dbReference>
<keyword evidence="3" id="KW-0238">DNA-binding</keyword>
<dbReference type="InterPro" id="IPR020568">
    <property type="entry name" value="Ribosomal_Su5_D2-typ_SF"/>
</dbReference>
<dbReference type="GO" id="GO:0032300">
    <property type="term" value="C:mismatch repair complex"/>
    <property type="evidence" value="ECO:0007669"/>
    <property type="project" value="InterPro"/>
</dbReference>
<dbReference type="Pfam" id="PF13589">
    <property type="entry name" value="HATPase_c_3"/>
    <property type="match status" value="1"/>
</dbReference>
<dbReference type="CDD" id="cd21985">
    <property type="entry name" value="HMG-box_PMS1"/>
    <property type="match status" value="1"/>
</dbReference>
<dbReference type="InterPro" id="IPR036910">
    <property type="entry name" value="HMG_box_dom_sf"/>
</dbReference>
<feature type="domain" description="HMG box" evidence="5">
    <location>
        <begin position="559"/>
        <end position="627"/>
    </location>
</feature>
<name>A0A8D1DQX2_PIG</name>
<dbReference type="CDD" id="cd03485">
    <property type="entry name" value="MutL_Trans_hPMS_1_like"/>
    <property type="match status" value="1"/>
</dbReference>
<dbReference type="Pfam" id="PF01119">
    <property type="entry name" value="DNA_mis_repair"/>
    <property type="match status" value="1"/>
</dbReference>
<keyword evidence="4" id="KW-0175">Coiled coil</keyword>
<dbReference type="PROSITE" id="PS00058">
    <property type="entry name" value="DNA_MISMATCH_REPAIR_1"/>
    <property type="match status" value="1"/>
</dbReference>
<dbReference type="InterPro" id="IPR009071">
    <property type="entry name" value="HMG_box_dom"/>
</dbReference>
<dbReference type="SMART" id="SM00398">
    <property type="entry name" value="HMG"/>
    <property type="match status" value="1"/>
</dbReference>
<dbReference type="GO" id="GO:0140664">
    <property type="term" value="F:ATP-dependent DNA damage sensor activity"/>
    <property type="evidence" value="ECO:0007669"/>
    <property type="project" value="InterPro"/>
</dbReference>
<feature type="DNA-binding region" description="HMG box" evidence="3">
    <location>
        <begin position="559"/>
        <end position="627"/>
    </location>
</feature>
<keyword evidence="2" id="KW-0227">DNA damage</keyword>
<protein>
    <submittedName>
        <fullName evidence="6">PMS1 homolog 1, mismatch repair system component</fullName>
    </submittedName>
</protein>
<dbReference type="Gene3D" id="3.30.230.10">
    <property type="match status" value="1"/>
</dbReference>
<dbReference type="FunFam" id="1.10.30.10:FF:000026">
    <property type="entry name" value="PMS1 homolog 1, mismatch repair system component"/>
    <property type="match status" value="1"/>
</dbReference>
<comment type="similarity">
    <text evidence="1">Belongs to the DNA mismatch repair MutL/HexB family.</text>
</comment>
<dbReference type="Gene3D" id="1.10.30.10">
    <property type="entry name" value="High mobility group box domain"/>
    <property type="match status" value="1"/>
</dbReference>
<dbReference type="PROSITE" id="PS50118">
    <property type="entry name" value="HMG_BOX_2"/>
    <property type="match status" value="1"/>
</dbReference>
<evidence type="ECO:0000313" key="7">
    <source>
        <dbReference type="Proteomes" id="UP000694722"/>
    </source>
</evidence>
<evidence type="ECO:0000259" key="5">
    <source>
        <dbReference type="PROSITE" id="PS50118"/>
    </source>
</evidence>
<dbReference type="GO" id="GO:0005524">
    <property type="term" value="F:ATP binding"/>
    <property type="evidence" value="ECO:0007669"/>
    <property type="project" value="InterPro"/>
</dbReference>
<dbReference type="SUPFAM" id="SSF55874">
    <property type="entry name" value="ATPase domain of HSP90 chaperone/DNA topoisomerase II/histidine kinase"/>
    <property type="match status" value="1"/>
</dbReference>
<dbReference type="InterPro" id="IPR036890">
    <property type="entry name" value="HATPase_C_sf"/>
</dbReference>
<dbReference type="GO" id="GO:0030983">
    <property type="term" value="F:mismatched DNA binding"/>
    <property type="evidence" value="ECO:0007669"/>
    <property type="project" value="InterPro"/>
</dbReference>
<dbReference type="PANTHER" id="PTHR10073">
    <property type="entry name" value="DNA MISMATCH REPAIR PROTEIN MLH, PMS, MUTL"/>
    <property type="match status" value="1"/>
</dbReference>
<evidence type="ECO:0000256" key="1">
    <source>
        <dbReference type="ARBA" id="ARBA00006082"/>
    </source>
</evidence>
<evidence type="ECO:0000256" key="3">
    <source>
        <dbReference type="PROSITE-ProRule" id="PRU00267"/>
    </source>
</evidence>
<dbReference type="PANTHER" id="PTHR10073:SF54">
    <property type="entry name" value="PMS1 PROTEIN HOMOLOG 1"/>
    <property type="match status" value="1"/>
</dbReference>
<dbReference type="InterPro" id="IPR014762">
    <property type="entry name" value="DNA_mismatch_repair_CS"/>
</dbReference>
<dbReference type="FunFam" id="3.30.230.10:FF:000030">
    <property type="entry name" value="PMS1 homolog 1, mismatch repair system component"/>
    <property type="match status" value="1"/>
</dbReference>
<dbReference type="SMART" id="SM01340">
    <property type="entry name" value="DNA_mis_repair"/>
    <property type="match status" value="1"/>
</dbReference>
<gene>
    <name evidence="6" type="primary">PMS1</name>
</gene>
<accession>A0A8D1DQX2</accession>
<proteinExistence type="inferred from homology"/>
<evidence type="ECO:0000313" key="6">
    <source>
        <dbReference type="Ensembl" id="ENSSSCP00040011091.1"/>
    </source>
</evidence>
<dbReference type="CDD" id="cd16926">
    <property type="entry name" value="HATPase_MutL-MLH-PMS-like"/>
    <property type="match status" value="1"/>
</dbReference>
<dbReference type="AlphaFoldDB" id="A0A8D1DQX2"/>
<dbReference type="SUPFAM" id="SSF54211">
    <property type="entry name" value="Ribosomal protein S5 domain 2-like"/>
    <property type="match status" value="1"/>
</dbReference>
<dbReference type="InterPro" id="IPR013507">
    <property type="entry name" value="DNA_mismatch_S5_2-like"/>
</dbReference>